<dbReference type="Pfam" id="PF14009">
    <property type="entry name" value="PADRE"/>
    <property type="match status" value="1"/>
</dbReference>
<comment type="caution">
    <text evidence="1">The sequence shown here is derived from an EMBL/GenBank/DDBJ whole genome shotgun (WGS) entry which is preliminary data.</text>
</comment>
<keyword evidence="2" id="KW-1185">Reference proteome</keyword>
<evidence type="ECO:0000313" key="2">
    <source>
        <dbReference type="Proteomes" id="UP000797356"/>
    </source>
</evidence>
<protein>
    <submittedName>
        <fullName evidence="1">Uncharacterized protein</fullName>
    </submittedName>
</protein>
<organism evidence="1 2">
    <name type="scientific">Cocos nucifera</name>
    <name type="common">Coconut palm</name>
    <dbReference type="NCBI Taxonomy" id="13894"/>
    <lineage>
        <taxon>Eukaryota</taxon>
        <taxon>Viridiplantae</taxon>
        <taxon>Streptophyta</taxon>
        <taxon>Embryophyta</taxon>
        <taxon>Tracheophyta</taxon>
        <taxon>Spermatophyta</taxon>
        <taxon>Magnoliopsida</taxon>
        <taxon>Liliopsida</taxon>
        <taxon>Arecaceae</taxon>
        <taxon>Arecoideae</taxon>
        <taxon>Cocoseae</taxon>
        <taxon>Attaleinae</taxon>
        <taxon>Cocos</taxon>
    </lineage>
</organism>
<proteinExistence type="predicted"/>
<gene>
    <name evidence="1" type="ORF">COCNU_14G007510</name>
</gene>
<sequence>MGVAGRERGVLKLVHPGGLVEVHRQPVVAADIMAKNPRHSITGTDVFKNPRLVVRPDALPIKTGDMFYTVPNRTLYRLMQNSNCV</sequence>
<evidence type="ECO:0000313" key="1">
    <source>
        <dbReference type="EMBL" id="KAG1368283.1"/>
    </source>
</evidence>
<dbReference type="OrthoDB" id="839271at2759"/>
<name>A0A8K0IVY0_COCNU</name>
<accession>A0A8K0IVY0</accession>
<dbReference type="AlphaFoldDB" id="A0A8K0IVY0"/>
<dbReference type="EMBL" id="CM017885">
    <property type="protein sequence ID" value="KAG1368283.1"/>
    <property type="molecule type" value="Genomic_DNA"/>
</dbReference>
<reference evidence="1" key="1">
    <citation type="journal article" date="2017" name="Gigascience">
        <title>The genome draft of coconut (Cocos nucifera).</title>
        <authorList>
            <person name="Xiao Y."/>
            <person name="Xu P."/>
            <person name="Fan H."/>
            <person name="Baudouin L."/>
            <person name="Xia W."/>
            <person name="Bocs S."/>
            <person name="Xu J."/>
            <person name="Li Q."/>
            <person name="Guo A."/>
            <person name="Zhou L."/>
            <person name="Li J."/>
            <person name="Wu Y."/>
            <person name="Ma Z."/>
            <person name="Armero A."/>
            <person name="Issali A.E."/>
            <person name="Liu N."/>
            <person name="Peng M."/>
            <person name="Yang Y."/>
        </authorList>
    </citation>
    <scope>NUCLEOTIDE SEQUENCE</scope>
    <source>
        <tissue evidence="1">Spear leaf of Hainan Tall coconut</tissue>
    </source>
</reference>
<dbReference type="InterPro" id="IPR025322">
    <property type="entry name" value="PADRE_dom"/>
</dbReference>
<dbReference type="Proteomes" id="UP000797356">
    <property type="component" value="Chromosome 14"/>
</dbReference>
<reference evidence="1" key="2">
    <citation type="submission" date="2019-07" db="EMBL/GenBank/DDBJ databases">
        <authorList>
            <person name="Yang Y."/>
            <person name="Bocs S."/>
            <person name="Baudouin L."/>
        </authorList>
    </citation>
    <scope>NUCLEOTIDE SEQUENCE</scope>
    <source>
        <tissue evidence="1">Spear leaf of Hainan Tall coconut</tissue>
    </source>
</reference>
<dbReference type="PANTHER" id="PTHR33052">
    <property type="entry name" value="DUF4228 DOMAIN PROTEIN-RELATED"/>
    <property type="match status" value="1"/>
</dbReference>